<reference evidence="1 2" key="1">
    <citation type="submission" date="2022-10" db="EMBL/GenBank/DDBJ databases">
        <title>Aestuariibacter sp. AA17 isolated from Montipora capitata coral fragment.</title>
        <authorList>
            <person name="Emsley S.A."/>
            <person name="Pfannmuller K.M."/>
            <person name="Loughran R.M."/>
            <person name="Shlafstein M."/>
            <person name="Papke E."/>
            <person name="Saw J.H."/>
            <person name="Ushijima B."/>
            <person name="Videau P."/>
        </authorList>
    </citation>
    <scope>NUCLEOTIDE SEQUENCE [LARGE SCALE GENOMIC DNA]</scope>
    <source>
        <strain evidence="1 2">AA17</strain>
    </source>
</reference>
<comment type="caution">
    <text evidence="1">The sequence shown here is derived from an EMBL/GenBank/DDBJ whole genome shotgun (WGS) entry which is preliminary data.</text>
</comment>
<gene>
    <name evidence="1" type="ORF">OE749_11225</name>
</gene>
<evidence type="ECO:0000313" key="1">
    <source>
        <dbReference type="EMBL" id="MCV2885263.1"/>
    </source>
</evidence>
<dbReference type="EMBL" id="JAOWKX010000005">
    <property type="protein sequence ID" value="MCV2885263.1"/>
    <property type="molecule type" value="Genomic_DNA"/>
</dbReference>
<dbReference type="Proteomes" id="UP001652504">
    <property type="component" value="Unassembled WGS sequence"/>
</dbReference>
<name>A0ABT3A9B4_9ALTE</name>
<evidence type="ECO:0000313" key="2">
    <source>
        <dbReference type="Proteomes" id="UP001652504"/>
    </source>
</evidence>
<accession>A0ABT3A9B4</accession>
<proteinExistence type="predicted"/>
<protein>
    <submittedName>
        <fullName evidence="1">Uncharacterized protein</fullName>
    </submittedName>
</protein>
<keyword evidence="2" id="KW-1185">Reference proteome</keyword>
<dbReference type="RefSeq" id="WP_263712548.1">
    <property type="nucleotide sequence ID" value="NZ_JAOWKX010000005.1"/>
</dbReference>
<sequence length="176" mass="20277">MFRAIISFMLLPIFCVEANHDLAKVMAGYEGHWHGHVEYNDRQGEVKTQATVELVAILAQNDTALVKQYAFSEAGHQTRATALFALDVTGRKAIESYFTASQRYLFSYDVVESDYQNKFNWRYTLTEYGINNNMPATITRKVQRKGNILNSKTFVRYDHSPYQQLLRDSMMLATNN</sequence>
<organism evidence="1 2">
    <name type="scientific">Fluctibacter corallii</name>
    <dbReference type="NCBI Taxonomy" id="2984329"/>
    <lineage>
        <taxon>Bacteria</taxon>
        <taxon>Pseudomonadati</taxon>
        <taxon>Pseudomonadota</taxon>
        <taxon>Gammaproteobacteria</taxon>
        <taxon>Alteromonadales</taxon>
        <taxon>Alteromonadaceae</taxon>
        <taxon>Fluctibacter</taxon>
    </lineage>
</organism>